<proteinExistence type="inferred from homology"/>
<feature type="signal peptide" evidence="8">
    <location>
        <begin position="1"/>
        <end position="19"/>
    </location>
</feature>
<dbReference type="GO" id="GO:0008360">
    <property type="term" value="P:regulation of cell shape"/>
    <property type="evidence" value="ECO:0007669"/>
    <property type="project" value="UniProtKB-UniRule"/>
</dbReference>
<evidence type="ECO:0000256" key="2">
    <source>
        <dbReference type="ARBA" id="ARBA00005992"/>
    </source>
</evidence>
<feature type="chain" id="PRO_5016820721" evidence="8">
    <location>
        <begin position="20"/>
        <end position="310"/>
    </location>
</feature>
<dbReference type="Pfam" id="PF01476">
    <property type="entry name" value="LysM"/>
    <property type="match status" value="1"/>
</dbReference>
<evidence type="ECO:0000256" key="4">
    <source>
        <dbReference type="ARBA" id="ARBA00022960"/>
    </source>
</evidence>
<dbReference type="GO" id="GO:0071555">
    <property type="term" value="P:cell wall organization"/>
    <property type="evidence" value="ECO:0007669"/>
    <property type="project" value="UniProtKB-UniRule"/>
</dbReference>
<dbReference type="GO" id="GO:0016740">
    <property type="term" value="F:transferase activity"/>
    <property type="evidence" value="ECO:0007669"/>
    <property type="project" value="UniProtKB-KW"/>
</dbReference>
<comment type="similarity">
    <text evidence="2">Belongs to the YkuD family.</text>
</comment>
<keyword evidence="8" id="KW-0732">Signal</keyword>
<dbReference type="GO" id="GO:0018104">
    <property type="term" value="P:peptidoglycan-protein cross-linking"/>
    <property type="evidence" value="ECO:0007669"/>
    <property type="project" value="TreeGrafter"/>
</dbReference>
<dbReference type="CDD" id="cd16913">
    <property type="entry name" value="YkuD_like"/>
    <property type="match status" value="1"/>
</dbReference>
<keyword evidence="4 7" id="KW-0133">Cell shape</keyword>
<feature type="active site" description="Nucleophile" evidence="7">
    <location>
        <position position="284"/>
    </location>
</feature>
<keyword evidence="5 7" id="KW-0573">Peptidoglycan synthesis</keyword>
<dbReference type="UniPathway" id="UPA00219"/>
<dbReference type="AlphaFoldDB" id="A0A378LV66"/>
<dbReference type="InterPro" id="IPR050979">
    <property type="entry name" value="LD-transpeptidase"/>
</dbReference>
<evidence type="ECO:0000256" key="6">
    <source>
        <dbReference type="ARBA" id="ARBA00023316"/>
    </source>
</evidence>
<dbReference type="EC" id="2.-.-.-" evidence="10"/>
<dbReference type="EMBL" id="UGPB01000001">
    <property type="protein sequence ID" value="STY31368.1"/>
    <property type="molecule type" value="Genomic_DNA"/>
</dbReference>
<dbReference type="SUPFAM" id="SSF141523">
    <property type="entry name" value="L,D-transpeptidase catalytic domain-like"/>
    <property type="match status" value="1"/>
</dbReference>
<feature type="active site" description="Proton donor/acceptor" evidence="7">
    <location>
        <position position="268"/>
    </location>
</feature>
<evidence type="ECO:0000256" key="1">
    <source>
        <dbReference type="ARBA" id="ARBA00004752"/>
    </source>
</evidence>
<dbReference type="Pfam" id="PF03734">
    <property type="entry name" value="YkuD"/>
    <property type="match status" value="1"/>
</dbReference>
<dbReference type="PANTHER" id="PTHR30582">
    <property type="entry name" value="L,D-TRANSPEPTIDASE"/>
    <property type="match status" value="1"/>
</dbReference>
<dbReference type="InterPro" id="IPR005490">
    <property type="entry name" value="LD_TPept_cat_dom"/>
</dbReference>
<evidence type="ECO:0000256" key="7">
    <source>
        <dbReference type="PROSITE-ProRule" id="PRU01373"/>
    </source>
</evidence>
<organism evidence="10 11">
    <name type="scientific">Legionella wadsworthii</name>
    <dbReference type="NCBI Taxonomy" id="28088"/>
    <lineage>
        <taxon>Bacteria</taxon>
        <taxon>Pseudomonadati</taxon>
        <taxon>Pseudomonadota</taxon>
        <taxon>Gammaproteobacteria</taxon>
        <taxon>Legionellales</taxon>
        <taxon>Legionellaceae</taxon>
        <taxon>Legionella</taxon>
    </lineage>
</organism>
<evidence type="ECO:0000313" key="11">
    <source>
        <dbReference type="Proteomes" id="UP000255297"/>
    </source>
</evidence>
<sequence length="310" mass="35321">MKRIILCLILFFASFITTANPQVTDENIKLQIYLDKNNFSPGKIDGVDGEYTRFVSSLLNQLSEEDKVNLKYSKSSIHPLYTQYKIKEPDKKFIGKVPPSPKQQSRKKYIPYSSYGEFVAERYHTTLQLLKKLNAEKNLNDLKVGDVLKVPNVEPFIIEKLKPKVLTKKKPEFTKRVIKINTKQHLLRVYDNDILLAVFPITPGSSELPAPKGVWKVVNITYLPWFRYDKKMLNKGKRSKHFFNIPPGPNNQVGVVWMALNKSGIGIHGTDNPETIGRATSHGCIRLTNWDIIKLGNLISPGAMVKIDVN</sequence>
<comment type="pathway">
    <text evidence="1 7">Cell wall biogenesis; peptidoglycan biosynthesis.</text>
</comment>
<dbReference type="STRING" id="1122170.GCA_000701265_01328"/>
<dbReference type="GO" id="GO:0071972">
    <property type="term" value="F:peptidoglycan L,D-transpeptidase activity"/>
    <property type="evidence" value="ECO:0007669"/>
    <property type="project" value="TreeGrafter"/>
</dbReference>
<dbReference type="InterPro" id="IPR018392">
    <property type="entry name" value="LysM"/>
</dbReference>
<evidence type="ECO:0000256" key="8">
    <source>
        <dbReference type="SAM" id="SignalP"/>
    </source>
</evidence>
<dbReference type="PANTHER" id="PTHR30582:SF30">
    <property type="entry name" value="BLR4375 PROTEIN"/>
    <property type="match status" value="1"/>
</dbReference>
<keyword evidence="11" id="KW-1185">Reference proteome</keyword>
<dbReference type="OrthoDB" id="9787225at2"/>
<reference evidence="10 11" key="1">
    <citation type="submission" date="2018-06" db="EMBL/GenBank/DDBJ databases">
        <authorList>
            <consortium name="Pathogen Informatics"/>
            <person name="Doyle S."/>
        </authorList>
    </citation>
    <scope>NUCLEOTIDE SEQUENCE [LARGE SCALE GENOMIC DNA]</scope>
    <source>
        <strain evidence="10 11">NCTC11532</strain>
    </source>
</reference>
<dbReference type="Gene3D" id="2.40.440.10">
    <property type="entry name" value="L,D-transpeptidase catalytic domain-like"/>
    <property type="match status" value="1"/>
</dbReference>
<feature type="domain" description="L,D-TPase catalytic" evidence="9">
    <location>
        <begin position="176"/>
        <end position="308"/>
    </location>
</feature>
<dbReference type="Proteomes" id="UP000255297">
    <property type="component" value="Unassembled WGS sequence"/>
</dbReference>
<dbReference type="GO" id="GO:0005576">
    <property type="term" value="C:extracellular region"/>
    <property type="evidence" value="ECO:0007669"/>
    <property type="project" value="TreeGrafter"/>
</dbReference>
<evidence type="ECO:0000256" key="5">
    <source>
        <dbReference type="ARBA" id="ARBA00022984"/>
    </source>
</evidence>
<dbReference type="InterPro" id="IPR038063">
    <property type="entry name" value="Transpep_catalytic_dom"/>
</dbReference>
<dbReference type="Gene3D" id="3.10.350.10">
    <property type="entry name" value="LysM domain"/>
    <property type="match status" value="1"/>
</dbReference>
<keyword evidence="3 10" id="KW-0808">Transferase</keyword>
<dbReference type="InterPro" id="IPR036779">
    <property type="entry name" value="LysM_dom_sf"/>
</dbReference>
<dbReference type="PROSITE" id="PS52029">
    <property type="entry name" value="LD_TPASE"/>
    <property type="match status" value="1"/>
</dbReference>
<evidence type="ECO:0000256" key="3">
    <source>
        <dbReference type="ARBA" id="ARBA00022679"/>
    </source>
</evidence>
<name>A0A378LV66_9GAMM</name>
<keyword evidence="6 7" id="KW-0961">Cell wall biogenesis/degradation</keyword>
<accession>A0A378LV66</accession>
<protein>
    <submittedName>
        <fullName evidence="10">Putative ErfK/YbiS/YcfS/YnhG family protein</fullName>
        <ecNumber evidence="10">2.-.-.-</ecNumber>
    </submittedName>
</protein>
<evidence type="ECO:0000259" key="9">
    <source>
        <dbReference type="PROSITE" id="PS52029"/>
    </source>
</evidence>
<gene>
    <name evidence="10" type="primary">ykuD</name>
    <name evidence="10" type="ORF">NCTC11532_02864</name>
</gene>
<evidence type="ECO:0000313" key="10">
    <source>
        <dbReference type="EMBL" id="STY31368.1"/>
    </source>
</evidence>